<evidence type="ECO:0000256" key="1">
    <source>
        <dbReference type="SAM" id="MobiDB-lite"/>
    </source>
</evidence>
<evidence type="ECO:0000313" key="3">
    <source>
        <dbReference type="EMBL" id="QOV06106.1"/>
    </source>
</evidence>
<name>A0A7S6U308_9CAUD</name>
<keyword evidence="3" id="KW-0255">Endonuclease</keyword>
<accession>A0A7S6U308</accession>
<dbReference type="SMART" id="SM00974">
    <property type="entry name" value="T5orf172"/>
    <property type="match status" value="1"/>
</dbReference>
<feature type="domain" description="Bacteriophage T5 Orf172 DNA-binding" evidence="2">
    <location>
        <begin position="27"/>
        <end position="103"/>
    </location>
</feature>
<dbReference type="Proteomes" id="UP000593603">
    <property type="component" value="Segment"/>
</dbReference>
<keyword evidence="3" id="KW-0540">Nuclease</keyword>
<evidence type="ECO:0000313" key="4">
    <source>
        <dbReference type="Proteomes" id="UP000593603"/>
    </source>
</evidence>
<organism evidence="3 4">
    <name type="scientific">Rhizobium phage Pasto</name>
    <dbReference type="NCBI Taxonomy" id="2767575"/>
    <lineage>
        <taxon>Viruses</taxon>
        <taxon>Duplodnaviria</taxon>
        <taxon>Heunggongvirae</taxon>
        <taxon>Uroviricota</taxon>
        <taxon>Caudoviricetes</taxon>
        <taxon>Autographivirales</taxon>
        <taxon>Autographivirales incertae sedis</taxon>
        <taxon>Pastovirus</taxon>
        <taxon>Pastovirus pasto</taxon>
    </lineage>
</organism>
<protein>
    <submittedName>
        <fullName evidence="3">Endonuclease</fullName>
    </submittedName>
</protein>
<sequence>MKGPTGKTPTNRRRNHGGGHLYVITNPAWPGYCKIGRTTGLVSRFRTYQTASPLRDYDLYYSRWFADVCRAERTLKHLYSGQRENGEWFRIHPDDAANLVDLVASRLGKSSPRAVPTRSVRHPGPDGP</sequence>
<gene>
    <name evidence="3" type="ORF">CPT_Pasto_032</name>
</gene>
<dbReference type="EMBL" id="MT708545">
    <property type="protein sequence ID" value="QOV06106.1"/>
    <property type="molecule type" value="Genomic_DNA"/>
</dbReference>
<reference evidence="3 4" key="1">
    <citation type="submission" date="2020-07" db="EMBL/GenBank/DDBJ databases">
        <title>Complete genome sequence of Rhizobium japonicum phage Pasto.</title>
        <authorList>
            <person name="Manuel N.S."/>
            <person name="Ravindran A."/>
            <person name="Newkirk H."/>
            <person name="Gonzalez C."/>
            <person name="Young R."/>
            <person name="Liu M."/>
        </authorList>
    </citation>
    <scope>NUCLEOTIDE SEQUENCE [LARGE SCALE GENOMIC DNA]</scope>
</reference>
<dbReference type="InterPro" id="IPR018306">
    <property type="entry name" value="Phage_T5_Orf172_DNA-bd"/>
</dbReference>
<dbReference type="Pfam" id="PF13455">
    <property type="entry name" value="MUG113"/>
    <property type="match status" value="1"/>
</dbReference>
<dbReference type="GO" id="GO:0004519">
    <property type="term" value="F:endonuclease activity"/>
    <property type="evidence" value="ECO:0007669"/>
    <property type="project" value="UniProtKB-KW"/>
</dbReference>
<feature type="region of interest" description="Disordered" evidence="1">
    <location>
        <begin position="109"/>
        <end position="128"/>
    </location>
</feature>
<proteinExistence type="predicted"/>
<keyword evidence="4" id="KW-1185">Reference proteome</keyword>
<keyword evidence="3" id="KW-0378">Hydrolase</keyword>
<evidence type="ECO:0000259" key="2">
    <source>
        <dbReference type="SMART" id="SM00974"/>
    </source>
</evidence>